<organism evidence="6 7">
    <name type="scientific">Alkalicoccobacillus plakortidis</name>
    <dbReference type="NCBI Taxonomy" id="444060"/>
    <lineage>
        <taxon>Bacteria</taxon>
        <taxon>Bacillati</taxon>
        <taxon>Bacillota</taxon>
        <taxon>Bacilli</taxon>
        <taxon>Bacillales</taxon>
        <taxon>Bacillaceae</taxon>
        <taxon>Alkalicoccobacillus</taxon>
    </lineage>
</organism>
<evidence type="ECO:0000256" key="3">
    <source>
        <dbReference type="ARBA" id="ARBA00022989"/>
    </source>
</evidence>
<dbReference type="GO" id="GO:0032259">
    <property type="term" value="P:methylation"/>
    <property type="evidence" value="ECO:0007669"/>
    <property type="project" value="UniProtKB-KW"/>
</dbReference>
<comment type="caution">
    <text evidence="6">The sequence shown here is derived from an EMBL/GenBank/DDBJ whole genome shotgun (WGS) entry which is preliminary data.</text>
</comment>
<dbReference type="InterPro" id="IPR052527">
    <property type="entry name" value="Metal_cation-efflux_comp"/>
</dbReference>
<dbReference type="Gene3D" id="1.20.120.1630">
    <property type="match status" value="1"/>
</dbReference>
<protein>
    <submittedName>
        <fullName evidence="6">Isoprenylcysteine carboxyl methyltransferase family protein</fullName>
    </submittedName>
</protein>
<evidence type="ECO:0000256" key="5">
    <source>
        <dbReference type="SAM" id="Phobius"/>
    </source>
</evidence>
<sequence>MSFVYLFIVLVIVQRIAEVGVAKSNERWMKQRGAFEAGESHYPVMVALHSCFFVALLLEVTLKDSSWTMWSLLPLAVFLVAQVIRVWALLTLGRFWNTKIIVLPGAEPVKSGPYRWIRHPNYVVVIIEILFLPLIFQAYVTAIVFSLLNAAMLLVRIKAEEEALDRNGKYSEKFEQVSRFVSIRKK</sequence>
<dbReference type="InterPro" id="IPR007269">
    <property type="entry name" value="ICMT_MeTrfase"/>
</dbReference>
<comment type="subcellular location">
    <subcellularLocation>
        <location evidence="1">Membrane</location>
        <topology evidence="1">Multi-pass membrane protein</topology>
    </subcellularLocation>
</comment>
<dbReference type="Proteomes" id="UP001203665">
    <property type="component" value="Unassembled WGS sequence"/>
</dbReference>
<evidence type="ECO:0000313" key="6">
    <source>
        <dbReference type="EMBL" id="MCM2676930.1"/>
    </source>
</evidence>
<feature type="transmembrane region" description="Helical" evidence="5">
    <location>
        <begin position="122"/>
        <end position="148"/>
    </location>
</feature>
<dbReference type="GO" id="GO:0008168">
    <property type="term" value="F:methyltransferase activity"/>
    <property type="evidence" value="ECO:0007669"/>
    <property type="project" value="UniProtKB-KW"/>
</dbReference>
<evidence type="ECO:0000256" key="2">
    <source>
        <dbReference type="ARBA" id="ARBA00022692"/>
    </source>
</evidence>
<proteinExistence type="predicted"/>
<gene>
    <name evidence="6" type="ORF">NDM98_16770</name>
</gene>
<evidence type="ECO:0000256" key="4">
    <source>
        <dbReference type="ARBA" id="ARBA00023136"/>
    </source>
</evidence>
<evidence type="ECO:0000256" key="1">
    <source>
        <dbReference type="ARBA" id="ARBA00004141"/>
    </source>
</evidence>
<keyword evidence="2 5" id="KW-0812">Transmembrane</keyword>
<keyword evidence="4 5" id="KW-0472">Membrane</keyword>
<keyword evidence="6" id="KW-0489">Methyltransferase</keyword>
<feature type="transmembrane region" description="Helical" evidence="5">
    <location>
        <begin position="41"/>
        <end position="58"/>
    </location>
</feature>
<dbReference type="PANTHER" id="PTHR43847:SF1">
    <property type="entry name" value="BLL3993 PROTEIN"/>
    <property type="match status" value="1"/>
</dbReference>
<keyword evidence="3 5" id="KW-1133">Transmembrane helix</keyword>
<feature type="transmembrane region" description="Helical" evidence="5">
    <location>
        <begin position="70"/>
        <end position="90"/>
    </location>
</feature>
<accession>A0ABT0XMH8</accession>
<dbReference type="EMBL" id="JAMQJY010000002">
    <property type="protein sequence ID" value="MCM2676930.1"/>
    <property type="molecule type" value="Genomic_DNA"/>
</dbReference>
<name>A0ABT0XMH8_9BACI</name>
<reference evidence="6" key="1">
    <citation type="submission" date="2022-06" db="EMBL/GenBank/DDBJ databases">
        <title>Alkalicoccobacillus porphyridii sp. nov., isolated from a marine red alga, Porphyridium purpureum and reclassification of Shouchella plakortidis and Shouchella gibsonii as Alkalicoccobacillus plakortidis comb. nov. and Alkalicoccobacillus gibsonii comb. nov.</title>
        <authorList>
            <person name="Kim K.H."/>
            <person name="Lee J.K."/>
            <person name="Han D.M."/>
            <person name="Baek J.H."/>
            <person name="Jeon C.O."/>
        </authorList>
    </citation>
    <scope>NUCLEOTIDE SEQUENCE</scope>
    <source>
        <strain evidence="6">DSM 19153</strain>
    </source>
</reference>
<evidence type="ECO:0000313" key="7">
    <source>
        <dbReference type="Proteomes" id="UP001203665"/>
    </source>
</evidence>
<dbReference type="Pfam" id="PF04140">
    <property type="entry name" value="ICMT"/>
    <property type="match status" value="1"/>
</dbReference>
<keyword evidence="6" id="KW-0808">Transferase</keyword>
<dbReference type="PANTHER" id="PTHR43847">
    <property type="entry name" value="BLL3993 PROTEIN"/>
    <property type="match status" value="1"/>
</dbReference>
<dbReference type="RefSeq" id="WP_251610134.1">
    <property type="nucleotide sequence ID" value="NZ_JAMQJY010000002.1"/>
</dbReference>
<keyword evidence="7" id="KW-1185">Reference proteome</keyword>